<reference evidence="14" key="1">
    <citation type="journal article" date="2021" name="Mol. Ecol. Resour.">
        <title>Apolygus lucorum genome provides insights into omnivorousness and mesophyll feeding.</title>
        <authorList>
            <person name="Liu Y."/>
            <person name="Liu H."/>
            <person name="Wang H."/>
            <person name="Huang T."/>
            <person name="Liu B."/>
            <person name="Yang B."/>
            <person name="Yin L."/>
            <person name="Li B."/>
            <person name="Zhang Y."/>
            <person name="Zhang S."/>
            <person name="Jiang F."/>
            <person name="Zhang X."/>
            <person name="Ren Y."/>
            <person name="Wang B."/>
            <person name="Wang S."/>
            <person name="Lu Y."/>
            <person name="Wu K."/>
            <person name="Fan W."/>
            <person name="Wang G."/>
        </authorList>
    </citation>
    <scope>NUCLEOTIDE SEQUENCE</scope>
    <source>
        <strain evidence="14">12Hb</strain>
    </source>
</reference>
<protein>
    <recommendedName>
        <fullName evidence="16">Protein turtle</fullName>
    </recommendedName>
</protein>
<gene>
    <name evidence="14" type="ORF">GE061_013754</name>
</gene>
<dbReference type="SMART" id="SM00408">
    <property type="entry name" value="IGc2"/>
    <property type="match status" value="5"/>
</dbReference>
<feature type="transmembrane region" description="Helical" evidence="10">
    <location>
        <begin position="747"/>
        <end position="770"/>
    </location>
</feature>
<feature type="signal peptide" evidence="11">
    <location>
        <begin position="1"/>
        <end position="19"/>
    </location>
</feature>
<dbReference type="GO" id="GO:0030424">
    <property type="term" value="C:axon"/>
    <property type="evidence" value="ECO:0007669"/>
    <property type="project" value="TreeGrafter"/>
</dbReference>
<dbReference type="Pfam" id="PF13895">
    <property type="entry name" value="Ig_2"/>
    <property type="match status" value="1"/>
</dbReference>
<evidence type="ECO:0000256" key="6">
    <source>
        <dbReference type="ARBA" id="ARBA00023136"/>
    </source>
</evidence>
<keyword evidence="7" id="KW-1015">Disulfide bond</keyword>
<feature type="region of interest" description="Disordered" evidence="9">
    <location>
        <begin position="975"/>
        <end position="1037"/>
    </location>
</feature>
<feature type="domain" description="Ig-like" evidence="12">
    <location>
        <begin position="334"/>
        <end position="416"/>
    </location>
</feature>
<dbReference type="InterPro" id="IPR036179">
    <property type="entry name" value="Ig-like_dom_sf"/>
</dbReference>
<evidence type="ECO:0000313" key="15">
    <source>
        <dbReference type="Proteomes" id="UP000466442"/>
    </source>
</evidence>
<feature type="domain" description="Ig-like" evidence="12">
    <location>
        <begin position="23"/>
        <end position="116"/>
    </location>
</feature>
<evidence type="ECO:0000259" key="12">
    <source>
        <dbReference type="PROSITE" id="PS50835"/>
    </source>
</evidence>
<comment type="caution">
    <text evidence="14">The sequence shown here is derived from an EMBL/GenBank/DDBJ whole genome shotgun (WGS) entry which is preliminary data.</text>
</comment>
<feature type="compositionally biased region" description="Pro residues" evidence="9">
    <location>
        <begin position="616"/>
        <end position="633"/>
    </location>
</feature>
<dbReference type="OrthoDB" id="6234674at2759"/>
<feature type="chain" id="PRO_5035720711" description="Protein turtle" evidence="11">
    <location>
        <begin position="20"/>
        <end position="1129"/>
    </location>
</feature>
<dbReference type="InterPro" id="IPR013783">
    <property type="entry name" value="Ig-like_fold"/>
</dbReference>
<organism evidence="14 15">
    <name type="scientific">Apolygus lucorum</name>
    <name type="common">Small green plant bug</name>
    <name type="synonym">Lygocoris lucorum</name>
    <dbReference type="NCBI Taxonomy" id="248454"/>
    <lineage>
        <taxon>Eukaryota</taxon>
        <taxon>Metazoa</taxon>
        <taxon>Ecdysozoa</taxon>
        <taxon>Arthropoda</taxon>
        <taxon>Hexapoda</taxon>
        <taxon>Insecta</taxon>
        <taxon>Pterygota</taxon>
        <taxon>Neoptera</taxon>
        <taxon>Paraneoptera</taxon>
        <taxon>Hemiptera</taxon>
        <taxon>Heteroptera</taxon>
        <taxon>Panheteroptera</taxon>
        <taxon>Cimicomorpha</taxon>
        <taxon>Miridae</taxon>
        <taxon>Mirini</taxon>
        <taxon>Apolygus</taxon>
    </lineage>
</organism>
<dbReference type="SUPFAM" id="SSF48726">
    <property type="entry name" value="Immunoglobulin"/>
    <property type="match status" value="5"/>
</dbReference>
<dbReference type="CDD" id="cd00063">
    <property type="entry name" value="FN3"/>
    <property type="match status" value="2"/>
</dbReference>
<dbReference type="Pfam" id="PF13927">
    <property type="entry name" value="Ig_3"/>
    <property type="match status" value="3"/>
</dbReference>
<evidence type="ECO:0000256" key="5">
    <source>
        <dbReference type="ARBA" id="ARBA00022989"/>
    </source>
</evidence>
<dbReference type="InterPro" id="IPR003599">
    <property type="entry name" value="Ig_sub"/>
</dbReference>
<dbReference type="GO" id="GO:0070593">
    <property type="term" value="P:dendrite self-avoidance"/>
    <property type="evidence" value="ECO:0007669"/>
    <property type="project" value="TreeGrafter"/>
</dbReference>
<dbReference type="GO" id="GO:0045467">
    <property type="term" value="P:R7 cell development"/>
    <property type="evidence" value="ECO:0007669"/>
    <property type="project" value="UniProtKB-ARBA"/>
</dbReference>
<comment type="subcellular location">
    <subcellularLocation>
        <location evidence="1">Membrane</location>
        <topology evidence="1">Single-pass membrane protein</topology>
    </subcellularLocation>
</comment>
<dbReference type="FunFam" id="2.60.40.10:FF:001453">
    <property type="entry name" value="Turtle, isoform G"/>
    <property type="match status" value="1"/>
</dbReference>
<dbReference type="AlphaFoldDB" id="A0A8S9XNV6"/>
<dbReference type="EMBL" id="WIXP02000005">
    <property type="protein sequence ID" value="KAF6210647.1"/>
    <property type="molecule type" value="Genomic_DNA"/>
</dbReference>
<dbReference type="Pfam" id="PF07686">
    <property type="entry name" value="V-set"/>
    <property type="match status" value="1"/>
</dbReference>
<keyword evidence="6 10" id="KW-0472">Membrane</keyword>
<sequence length="1129" mass="125636">MHAVLHPLFFVIFIAAVHSWSGPQDAVHITAILGESVVFNCPVDFPADQPVPYVLQWEKKGEEIPIYIWYDSYPTHSGEGYEGRVSRVAQDSVYGLASLNLTNIRESDQGWYECKVVFLNRLPNSHKNGTWFHLDVHAPPRFSVTPEDVIYVNVGDAIILNCQAEGTPAPVIQWYKDANPVEPGGTSGIFNDGTELRISNIRHEDIGDYTCIAKNGEGQISHTARVIIAGGAVIMVPPSNKTKLEGEKVQFTCEAKALPGNVTVRWWKETTPVKQVASLETRVTVRRDGSLVINPVAAEDTGQYTCQVSNGIGEPQSASAYLSVEYPAKVTFTPTVQYLPFRLGGVVQCYIKANPPLQYVTWTKDKRLLEPYQTKDIVIMNNGSLLFTRVNQNHQGRYTCTPYNAQGTQGSSGAMEVLVRKPPVFTVEPEPLYQRKVGESVEMHCDAQEAEGTQKPSIQWQRKDGSPLQRARVKVVGGNITIDSLRRTDFGYYHCVASNEVATIVTSTQLVVEGTQPHAPYNVTATATEFAVSLSWLPGYSGGPDYKQDYTIWFRETGESDWSTIPVTPSGSTQVTVNKLNPSTTYEFQVIGKNALGDGMLSKVITIRTLDVTRGPRPPNPTDIPDGNPPLPVKPTSEPSFLPPEGPKSGPPRNVTVTEIHNGFVITWQAPLEKAHLVQYYEIKYKTDGPWKTLNKGQVRPEDTSYLVKNLVGGRTYHFRVLAFSKTSYESSDEIKFPVPARVKHKAITAGVVGGILFFIVAIILSVCAVKICNKRKRRKQEKEYNMVACRVSDVRNGGQTAPVSQVPLKKNKKSGIPGLNWLCGSLDTSDEEQNRDADFYMRNRQHVGQISRDSDGRFVLVDSAESTSSSDDGGFLSRPGFRNIASWRRPLVGYPSDVSLNSTVATPQQLHHAYPIPLHQPQTTPFRASSPTSSVLPVLTPILSPAYFSDLSSVRQSVERENLTRVHEQYSQELPSLHAIQEQHRRRRYVPRHVRSAPDLFTETSPESRSSSSGFGSKNTSSQQNSSGLSDWRLSYKPPPLPPPPPLWLQYTSAFPSPTHSELSQRPSVDDHYEFDVYPISPTPPEVSPTLRIKYDNIEARVQAMKEEFHAFRARQARRMRSELESAC</sequence>
<evidence type="ECO:0000256" key="4">
    <source>
        <dbReference type="ARBA" id="ARBA00022902"/>
    </source>
</evidence>
<keyword evidence="15" id="KW-1185">Reference proteome</keyword>
<proteinExistence type="predicted"/>
<evidence type="ECO:0008006" key="16">
    <source>
        <dbReference type="Google" id="ProtNLM"/>
    </source>
</evidence>
<feature type="domain" description="Ig-like" evidence="12">
    <location>
        <begin position="140"/>
        <end position="227"/>
    </location>
</feature>
<evidence type="ECO:0000256" key="10">
    <source>
        <dbReference type="SAM" id="Phobius"/>
    </source>
</evidence>
<feature type="compositionally biased region" description="Low complexity" evidence="9">
    <location>
        <begin position="1006"/>
        <end position="1023"/>
    </location>
</feature>
<accession>A0A8S9XNV6</accession>
<dbReference type="Gene3D" id="2.60.40.10">
    <property type="entry name" value="Immunoglobulins"/>
    <property type="match status" value="7"/>
</dbReference>
<dbReference type="SUPFAM" id="SSF49265">
    <property type="entry name" value="Fibronectin type III"/>
    <property type="match status" value="1"/>
</dbReference>
<dbReference type="FunFam" id="2.60.40.10:FF:000830">
    <property type="entry name" value="Turtle, isoform F"/>
    <property type="match status" value="1"/>
</dbReference>
<keyword evidence="2 10" id="KW-0812">Transmembrane</keyword>
<dbReference type="PANTHER" id="PTHR10075">
    <property type="entry name" value="BASIGIN RELATED"/>
    <property type="match status" value="1"/>
</dbReference>
<evidence type="ECO:0000259" key="13">
    <source>
        <dbReference type="PROSITE" id="PS50853"/>
    </source>
</evidence>
<evidence type="ECO:0000256" key="2">
    <source>
        <dbReference type="ARBA" id="ARBA00022692"/>
    </source>
</evidence>
<keyword evidence="4" id="KW-0524">Neurogenesis</keyword>
<evidence type="ECO:0000256" key="9">
    <source>
        <dbReference type="SAM" id="MobiDB-lite"/>
    </source>
</evidence>
<keyword evidence="11" id="KW-0732">Signal</keyword>
<feature type="compositionally biased region" description="Basic residues" evidence="9">
    <location>
        <begin position="985"/>
        <end position="996"/>
    </location>
</feature>
<evidence type="ECO:0000256" key="11">
    <source>
        <dbReference type="SAM" id="SignalP"/>
    </source>
</evidence>
<dbReference type="InterPro" id="IPR003961">
    <property type="entry name" value="FN3_dom"/>
</dbReference>
<dbReference type="SMART" id="SM00060">
    <property type="entry name" value="FN3"/>
    <property type="match status" value="2"/>
</dbReference>
<dbReference type="FunFam" id="2.60.40.10:FF:001149">
    <property type="entry name" value="Turtle, isoform H"/>
    <property type="match status" value="1"/>
</dbReference>
<feature type="domain" description="Fibronectin type-III" evidence="13">
    <location>
        <begin position="519"/>
        <end position="612"/>
    </location>
</feature>
<feature type="region of interest" description="Disordered" evidence="9">
    <location>
        <begin position="612"/>
        <end position="653"/>
    </location>
</feature>
<dbReference type="SMART" id="SM00409">
    <property type="entry name" value="IG"/>
    <property type="match status" value="5"/>
</dbReference>
<dbReference type="PROSITE" id="PS50853">
    <property type="entry name" value="FN3"/>
    <property type="match status" value="2"/>
</dbReference>
<feature type="domain" description="Fibronectin type-III" evidence="13">
    <location>
        <begin position="651"/>
        <end position="742"/>
    </location>
</feature>
<dbReference type="GO" id="GO:0007411">
    <property type="term" value="P:axon guidance"/>
    <property type="evidence" value="ECO:0007669"/>
    <property type="project" value="TreeGrafter"/>
</dbReference>
<evidence type="ECO:0000256" key="8">
    <source>
        <dbReference type="ARBA" id="ARBA00023319"/>
    </source>
</evidence>
<dbReference type="Pfam" id="PF00041">
    <property type="entry name" value="fn3"/>
    <property type="match status" value="2"/>
</dbReference>
<dbReference type="InterPro" id="IPR036116">
    <property type="entry name" value="FN3_sf"/>
</dbReference>
<dbReference type="InterPro" id="IPR007110">
    <property type="entry name" value="Ig-like_dom"/>
</dbReference>
<feature type="domain" description="Ig-like" evidence="12">
    <location>
        <begin position="231"/>
        <end position="323"/>
    </location>
</feature>
<keyword evidence="5 10" id="KW-1133">Transmembrane helix</keyword>
<dbReference type="CDD" id="cd00096">
    <property type="entry name" value="Ig"/>
    <property type="match status" value="1"/>
</dbReference>
<dbReference type="FunFam" id="2.60.40.10:FF:000733">
    <property type="entry name" value="Turtle, isoform F"/>
    <property type="match status" value="1"/>
</dbReference>
<dbReference type="GO" id="GO:0005886">
    <property type="term" value="C:plasma membrane"/>
    <property type="evidence" value="ECO:0007669"/>
    <property type="project" value="TreeGrafter"/>
</dbReference>
<dbReference type="InterPro" id="IPR003598">
    <property type="entry name" value="Ig_sub2"/>
</dbReference>
<feature type="compositionally biased region" description="Pro residues" evidence="9">
    <location>
        <begin position="641"/>
        <end position="650"/>
    </location>
</feature>
<feature type="domain" description="Ig-like" evidence="12">
    <location>
        <begin position="423"/>
        <end position="511"/>
    </location>
</feature>
<name>A0A8S9XNV6_APOLU</name>
<evidence type="ECO:0000256" key="3">
    <source>
        <dbReference type="ARBA" id="ARBA00022737"/>
    </source>
</evidence>
<dbReference type="PROSITE" id="PS50835">
    <property type="entry name" value="IG_LIKE"/>
    <property type="match status" value="5"/>
</dbReference>
<evidence type="ECO:0000256" key="1">
    <source>
        <dbReference type="ARBA" id="ARBA00004167"/>
    </source>
</evidence>
<keyword evidence="3" id="KW-0677">Repeat</keyword>
<evidence type="ECO:0000313" key="14">
    <source>
        <dbReference type="EMBL" id="KAF6210647.1"/>
    </source>
</evidence>
<keyword evidence="8" id="KW-0393">Immunoglobulin domain</keyword>
<dbReference type="InterPro" id="IPR013106">
    <property type="entry name" value="Ig_V-set"/>
</dbReference>
<evidence type="ECO:0000256" key="7">
    <source>
        <dbReference type="ARBA" id="ARBA00023157"/>
    </source>
</evidence>
<dbReference type="Proteomes" id="UP000466442">
    <property type="component" value="Linkage Group LG5"/>
</dbReference>
<dbReference type="GO" id="GO:0007156">
    <property type="term" value="P:homophilic cell adhesion via plasma membrane adhesion molecules"/>
    <property type="evidence" value="ECO:0007669"/>
    <property type="project" value="TreeGrafter"/>
</dbReference>
<dbReference type="PANTHER" id="PTHR10075:SF92">
    <property type="entry name" value="PROTEIN TURTLE"/>
    <property type="match status" value="1"/>
</dbReference>
<dbReference type="GO" id="GO:0098632">
    <property type="term" value="F:cell-cell adhesion mediator activity"/>
    <property type="evidence" value="ECO:0007669"/>
    <property type="project" value="TreeGrafter"/>
</dbReference>